<dbReference type="AlphaFoldDB" id="C5M361"/>
<proteinExistence type="predicted"/>
<gene>
    <name evidence="1" type="ORF">CTRG_00500</name>
</gene>
<evidence type="ECO:0008006" key="3">
    <source>
        <dbReference type="Google" id="ProtNLM"/>
    </source>
</evidence>
<sequence>MINNQVNSSNYIKYAWIIISKNDPSSQSISFEKFSYKYSKFIRNLIINSQLTSSNLIISLYYLYKHYHQNTVLNHSINNHDNNEINSVIVYNIIISLVLCNKCLDDQSYTLKTWLIIINNSLSNKKLINIDLKLLNYLEGFFLSSLNYELGFKSMNQAHEFWEIFDVQKKLSQPQQLQSQSPHQYIPQLQS</sequence>
<evidence type="ECO:0000313" key="1">
    <source>
        <dbReference type="EMBL" id="EER35761.1"/>
    </source>
</evidence>
<feature type="non-terminal residue" evidence="1">
    <location>
        <position position="191"/>
    </location>
</feature>
<dbReference type="RefSeq" id="XP_002545719.1">
    <property type="nucleotide sequence ID" value="XM_002545673.1"/>
</dbReference>
<accession>C5M361</accession>
<dbReference type="EMBL" id="GG692395">
    <property type="protein sequence ID" value="EER35761.1"/>
    <property type="molecule type" value="Genomic_DNA"/>
</dbReference>
<dbReference type="eggNOG" id="ENOG502RQ15">
    <property type="taxonomic scope" value="Eukaryota"/>
</dbReference>
<dbReference type="Gene3D" id="1.10.472.10">
    <property type="entry name" value="Cyclin-like"/>
    <property type="match status" value="1"/>
</dbReference>
<dbReference type="CDD" id="cd20557">
    <property type="entry name" value="CYCLIN_ScPCL1-like"/>
    <property type="match status" value="1"/>
</dbReference>
<dbReference type="VEuPathDB" id="FungiDB:CTRG_00500"/>
<reference evidence="1 2" key="1">
    <citation type="journal article" date="2009" name="Nature">
        <title>Evolution of pathogenicity and sexual reproduction in eight Candida genomes.</title>
        <authorList>
            <person name="Butler G."/>
            <person name="Rasmussen M.D."/>
            <person name="Lin M.F."/>
            <person name="Santos M.A."/>
            <person name="Sakthikumar S."/>
            <person name="Munro C.A."/>
            <person name="Rheinbay E."/>
            <person name="Grabherr M."/>
            <person name="Forche A."/>
            <person name="Reedy J.L."/>
            <person name="Agrafioti I."/>
            <person name="Arnaud M.B."/>
            <person name="Bates S."/>
            <person name="Brown A.J."/>
            <person name="Brunke S."/>
            <person name="Costanzo M.C."/>
            <person name="Fitzpatrick D.A."/>
            <person name="de Groot P.W."/>
            <person name="Harris D."/>
            <person name="Hoyer L.L."/>
            <person name="Hube B."/>
            <person name="Klis F.M."/>
            <person name="Kodira C."/>
            <person name="Lennard N."/>
            <person name="Logue M.E."/>
            <person name="Martin R."/>
            <person name="Neiman A.M."/>
            <person name="Nikolaou E."/>
            <person name="Quail M.A."/>
            <person name="Quinn J."/>
            <person name="Santos M.C."/>
            <person name="Schmitzberger F.F."/>
            <person name="Sherlock G."/>
            <person name="Shah P."/>
            <person name="Silverstein K.A."/>
            <person name="Skrzypek M.S."/>
            <person name="Soll D."/>
            <person name="Staggs R."/>
            <person name="Stansfield I."/>
            <person name="Stumpf M.P."/>
            <person name="Sudbery P.E."/>
            <person name="Srikantha T."/>
            <person name="Zeng Q."/>
            <person name="Berman J."/>
            <person name="Berriman M."/>
            <person name="Heitman J."/>
            <person name="Gow N.A."/>
            <person name="Lorenz M.C."/>
            <person name="Birren B.W."/>
            <person name="Kellis M."/>
            <person name="Cuomo C.A."/>
        </authorList>
    </citation>
    <scope>NUCLEOTIDE SEQUENCE [LARGE SCALE GENOMIC DNA]</scope>
    <source>
        <strain evidence="2">ATCC MYA-3404 / T1</strain>
    </source>
</reference>
<dbReference type="GeneID" id="8298389"/>
<dbReference type="OrthoDB" id="244495at2759"/>
<dbReference type="Proteomes" id="UP000002037">
    <property type="component" value="Unassembled WGS sequence"/>
</dbReference>
<organism evidence="1 2">
    <name type="scientific">Candida tropicalis (strain ATCC MYA-3404 / T1)</name>
    <name type="common">Yeast</name>
    <dbReference type="NCBI Taxonomy" id="294747"/>
    <lineage>
        <taxon>Eukaryota</taxon>
        <taxon>Fungi</taxon>
        <taxon>Dikarya</taxon>
        <taxon>Ascomycota</taxon>
        <taxon>Saccharomycotina</taxon>
        <taxon>Pichiomycetes</taxon>
        <taxon>Debaryomycetaceae</taxon>
        <taxon>Candida/Lodderomyces clade</taxon>
        <taxon>Candida</taxon>
    </lineage>
</organism>
<dbReference type="HOGENOM" id="CLU_1424638_0_0_1"/>
<name>C5M361_CANTT</name>
<protein>
    <recommendedName>
        <fullName evidence="3">Cyclin N-terminal domain-containing protein</fullName>
    </recommendedName>
</protein>
<dbReference type="KEGG" id="ctp:CTRG_00500"/>
<keyword evidence="2" id="KW-1185">Reference proteome</keyword>
<evidence type="ECO:0000313" key="2">
    <source>
        <dbReference type="Proteomes" id="UP000002037"/>
    </source>
</evidence>